<dbReference type="Gene3D" id="3.90.190.20">
    <property type="entry name" value="Mur ligase, C-terminal domain"/>
    <property type="match status" value="1"/>
</dbReference>
<dbReference type="SUPFAM" id="SSF53623">
    <property type="entry name" value="MurD-like peptide ligases, catalytic domain"/>
    <property type="match status" value="1"/>
</dbReference>
<dbReference type="NCBIfam" id="TIGR01499">
    <property type="entry name" value="folC"/>
    <property type="match status" value="1"/>
</dbReference>
<reference evidence="20 21" key="1">
    <citation type="submission" date="2018-06" db="EMBL/GenBank/DDBJ databases">
        <title>A transcriptomic atlas of mushroom development highlights an independent origin of complex multicellularity.</title>
        <authorList>
            <consortium name="DOE Joint Genome Institute"/>
            <person name="Krizsan K."/>
            <person name="Almasi E."/>
            <person name="Merenyi Z."/>
            <person name="Sahu N."/>
            <person name="Viragh M."/>
            <person name="Koszo T."/>
            <person name="Mondo S."/>
            <person name="Kiss B."/>
            <person name="Balint B."/>
            <person name="Kues U."/>
            <person name="Barry K."/>
            <person name="Hegedus J.C."/>
            <person name="Henrissat B."/>
            <person name="Johnson J."/>
            <person name="Lipzen A."/>
            <person name="Ohm R."/>
            <person name="Nagy I."/>
            <person name="Pangilinan J."/>
            <person name="Yan J."/>
            <person name="Xiong Y."/>
            <person name="Grigoriev I.V."/>
            <person name="Hibbett D.S."/>
            <person name="Nagy L.G."/>
        </authorList>
    </citation>
    <scope>NUCLEOTIDE SEQUENCE [LARGE SCALE GENOMIC DNA]</scope>
    <source>
        <strain evidence="20 21">SZMC22713</strain>
    </source>
</reference>
<comment type="function">
    <text evidence="17">Catalyzes conversion of folates to polyglutamate derivatives allowing concentration of folate compounds in the cell and the intracellular retention of these cofactors, which are important substrates for most of the folate-dependent enzymes that are involved in one-carbon transfer reactions involved in purine, pyrimidine and amino acid synthesis.</text>
</comment>
<evidence type="ECO:0000256" key="7">
    <source>
        <dbReference type="ARBA" id="ARBA00022563"/>
    </source>
</evidence>
<keyword evidence="14" id="KW-0496">Mitochondrion</keyword>
<dbReference type="PROSITE" id="PS01012">
    <property type="entry name" value="FOLYLPOLYGLU_SYNT_2"/>
    <property type="match status" value="1"/>
</dbReference>
<evidence type="ECO:0000256" key="19">
    <source>
        <dbReference type="PIRSR" id="PIRSR038895-2"/>
    </source>
</evidence>
<sequence>MTTRSYKEAIDCLNTLQSNTATLQAARDSGGRLAEFAMHETEEYLSRIGYLPEDLNKLNVLHVTGTKGKGSTCAFADSILRRCMPHWTVGLYTSPHLVAVRERIRINGEPISEKDFAKYFFEVWDRLEANSLRRYETTSPKPMYFRMVTIVAFHAFCSLKVDATVLEVGVGGMYDCTNIVPKPIVTGISALGIDHVAVLGKTLAEIAWQKGGIYKKGVPAYTVNQPPEGFTVLERQAMDRGASSFTVVPLTPSLSDIQLGLAGSHQYQNANLAIHLVRNFLQVQAPASQSNASDDTLPEPFVEGLRTAKWPGRCQTVRDPLHEGTTWFLDGAHTVDSLECCVQWFVSPTVALRIKSNAEKSTTRILIFNCTNGRNGVSFLGTILSKTNSQLLLHAEKDEQNAKELFDHVIFCSNVTYADGGFKGDLTSLVTAESNNLAVQRELSAAWSTLAPEFPPENIHVLPSIEHAVTVVRDLENHGMLVDVLVTGSLHLIGGTIEVAGLSNVAL</sequence>
<evidence type="ECO:0000256" key="3">
    <source>
        <dbReference type="ARBA" id="ARBA00004496"/>
    </source>
</evidence>
<keyword evidence="15" id="KW-0472">Membrane</keyword>
<name>A0A4R5XGA9_9AGAM</name>
<dbReference type="PIRSF" id="PIRSF038895">
    <property type="entry name" value="FPGS"/>
    <property type="match status" value="1"/>
</dbReference>
<evidence type="ECO:0000256" key="18">
    <source>
        <dbReference type="PIRSR" id="PIRSR038895-1"/>
    </source>
</evidence>
<dbReference type="EC" id="6.3.2.17" evidence="17"/>
<evidence type="ECO:0000256" key="13">
    <source>
        <dbReference type="ARBA" id="ARBA00022842"/>
    </source>
</evidence>
<evidence type="ECO:0000256" key="12">
    <source>
        <dbReference type="ARBA" id="ARBA00022840"/>
    </source>
</evidence>
<feature type="binding site" evidence="18">
    <location>
        <position position="330"/>
    </location>
    <ligand>
        <name>ATP</name>
        <dbReference type="ChEBI" id="CHEBI:30616"/>
    </ligand>
</feature>
<dbReference type="Proteomes" id="UP000294933">
    <property type="component" value="Unassembled WGS sequence"/>
</dbReference>
<evidence type="ECO:0000313" key="20">
    <source>
        <dbReference type="EMBL" id="TDL29406.1"/>
    </source>
</evidence>
<keyword evidence="13 19" id="KW-0460">Magnesium</keyword>
<dbReference type="GO" id="GO:0046872">
    <property type="term" value="F:metal ion binding"/>
    <property type="evidence" value="ECO:0007669"/>
    <property type="project" value="UniProtKB-KW"/>
</dbReference>
<dbReference type="EMBL" id="ML170156">
    <property type="protein sequence ID" value="TDL29406.1"/>
    <property type="molecule type" value="Genomic_DNA"/>
</dbReference>
<keyword evidence="9 19" id="KW-0479">Metal-binding</keyword>
<dbReference type="FunFam" id="3.40.1190.10:FF:000009">
    <property type="entry name" value="Folylpolyglutamate synthase"/>
    <property type="match status" value="1"/>
</dbReference>
<dbReference type="GO" id="GO:0006730">
    <property type="term" value="P:one-carbon metabolic process"/>
    <property type="evidence" value="ECO:0007669"/>
    <property type="project" value="UniProtKB-KW"/>
</dbReference>
<dbReference type="InterPro" id="IPR018109">
    <property type="entry name" value="Folylpolyglutamate_synth_CS"/>
</dbReference>
<dbReference type="GO" id="GO:0005524">
    <property type="term" value="F:ATP binding"/>
    <property type="evidence" value="ECO:0007669"/>
    <property type="project" value="UniProtKB-KW"/>
</dbReference>
<dbReference type="InterPro" id="IPR036565">
    <property type="entry name" value="Mur-like_cat_sf"/>
</dbReference>
<evidence type="ECO:0000256" key="2">
    <source>
        <dbReference type="ARBA" id="ARBA00004305"/>
    </source>
</evidence>
<evidence type="ECO:0000256" key="11">
    <source>
        <dbReference type="ARBA" id="ARBA00022792"/>
    </source>
</evidence>
<dbReference type="GO" id="GO:0005829">
    <property type="term" value="C:cytosol"/>
    <property type="evidence" value="ECO:0007669"/>
    <property type="project" value="TreeGrafter"/>
</dbReference>
<evidence type="ECO:0000256" key="15">
    <source>
        <dbReference type="ARBA" id="ARBA00023136"/>
    </source>
</evidence>
<dbReference type="InterPro" id="IPR023600">
    <property type="entry name" value="Folylpolyglutamate_synth_euk"/>
</dbReference>
<evidence type="ECO:0000256" key="14">
    <source>
        <dbReference type="ARBA" id="ARBA00023128"/>
    </source>
</evidence>
<evidence type="ECO:0000256" key="9">
    <source>
        <dbReference type="ARBA" id="ARBA00022723"/>
    </source>
</evidence>
<dbReference type="GO" id="GO:0005743">
    <property type="term" value="C:mitochondrial inner membrane"/>
    <property type="evidence" value="ECO:0007669"/>
    <property type="project" value="UniProtKB-SubCell"/>
</dbReference>
<keyword evidence="21" id="KW-1185">Reference proteome</keyword>
<keyword evidence="11" id="KW-0999">Mitochondrion inner membrane</keyword>
<evidence type="ECO:0000256" key="17">
    <source>
        <dbReference type="PIRNR" id="PIRNR038895"/>
    </source>
</evidence>
<feature type="binding site" evidence="19">
    <location>
        <position position="167"/>
    </location>
    <ligand>
        <name>Mg(2+)</name>
        <dbReference type="ChEBI" id="CHEBI:18420"/>
        <label>1</label>
    </ligand>
</feature>
<evidence type="ECO:0000256" key="4">
    <source>
        <dbReference type="ARBA" id="ARBA00005150"/>
    </source>
</evidence>
<dbReference type="InterPro" id="IPR036615">
    <property type="entry name" value="Mur_ligase_C_dom_sf"/>
</dbReference>
<feature type="binding site" evidence="18">
    <location>
        <position position="313"/>
    </location>
    <ligand>
        <name>ATP</name>
        <dbReference type="ChEBI" id="CHEBI:30616"/>
    </ligand>
</feature>
<protein>
    <recommendedName>
        <fullName evidence="17">Folylpolyglutamate synthase</fullName>
        <ecNumber evidence="17">6.3.2.17</ecNumber>
    </recommendedName>
    <alternativeName>
        <fullName evidence="17">Folylpoly-gamma-glutamate synthetase</fullName>
    </alternativeName>
    <alternativeName>
        <fullName evidence="17">Tetrahydrofolylpolyglutamate synthase</fullName>
    </alternativeName>
</protein>
<accession>A0A4R5XGA9</accession>
<comment type="similarity">
    <text evidence="5 17">Belongs to the folylpolyglutamate synthase family.</text>
</comment>
<dbReference type="STRING" id="50990.A0A4R5XGA9"/>
<proteinExistence type="inferred from homology"/>
<keyword evidence="8 17" id="KW-0436">Ligase</keyword>
<dbReference type="AlphaFoldDB" id="A0A4R5XGA9"/>
<keyword evidence="12 18" id="KW-0067">ATP-binding</keyword>
<gene>
    <name evidence="20" type="ORF">BD410DRAFT_779807</name>
</gene>
<evidence type="ECO:0000313" key="21">
    <source>
        <dbReference type="Proteomes" id="UP000294933"/>
    </source>
</evidence>
<dbReference type="InterPro" id="IPR001645">
    <property type="entry name" value="Folylpolyglutamate_synth"/>
</dbReference>
<keyword evidence="7 17" id="KW-0554">One-carbon metabolism</keyword>
<dbReference type="PANTHER" id="PTHR11136:SF5">
    <property type="entry name" value="FOLYLPOLYGLUTAMATE SYNTHASE, MITOCHONDRIAL"/>
    <property type="match status" value="1"/>
</dbReference>
<evidence type="ECO:0000256" key="8">
    <source>
        <dbReference type="ARBA" id="ARBA00022598"/>
    </source>
</evidence>
<dbReference type="PANTHER" id="PTHR11136">
    <property type="entry name" value="FOLYLPOLYGLUTAMATE SYNTHASE-RELATED"/>
    <property type="match status" value="1"/>
</dbReference>
<comment type="subcellular location">
    <subcellularLocation>
        <location evidence="3">Cytoplasm</location>
    </subcellularLocation>
    <subcellularLocation>
        <location evidence="1">Mitochondrion inner membrane</location>
    </subcellularLocation>
    <subcellularLocation>
        <location evidence="2">Mitochondrion matrix</location>
    </subcellularLocation>
</comment>
<dbReference type="GO" id="GO:0005759">
    <property type="term" value="C:mitochondrial matrix"/>
    <property type="evidence" value="ECO:0007669"/>
    <property type="project" value="UniProtKB-SubCell"/>
</dbReference>
<dbReference type="SUPFAM" id="SSF53244">
    <property type="entry name" value="MurD-like peptide ligases, peptide-binding domain"/>
    <property type="match status" value="1"/>
</dbReference>
<dbReference type="OrthoDB" id="5212574at2759"/>
<dbReference type="UniPathway" id="UPA00850"/>
<comment type="cofactor">
    <cofactor evidence="17">
        <name>a monovalent cation</name>
        <dbReference type="ChEBI" id="CHEBI:60242"/>
    </cofactor>
    <text evidence="17">A monovalent cation.</text>
</comment>
<evidence type="ECO:0000256" key="1">
    <source>
        <dbReference type="ARBA" id="ARBA00004273"/>
    </source>
</evidence>
<dbReference type="Gene3D" id="3.40.1190.10">
    <property type="entry name" value="Mur-like, catalytic domain"/>
    <property type="match status" value="1"/>
</dbReference>
<keyword evidence="6" id="KW-0963">Cytoplasm</keyword>
<keyword evidence="10 18" id="KW-0547">Nucleotide-binding</keyword>
<dbReference type="VEuPathDB" id="FungiDB:BD410DRAFT_779807"/>
<feature type="binding site" evidence="19">
    <location>
        <position position="94"/>
    </location>
    <ligand>
        <name>Mg(2+)</name>
        <dbReference type="ChEBI" id="CHEBI:18420"/>
        <label>1</label>
    </ligand>
</feature>
<feature type="binding site" evidence="19">
    <location>
        <position position="195"/>
    </location>
    <ligand>
        <name>Mg(2+)</name>
        <dbReference type="ChEBI" id="CHEBI:18420"/>
        <label>1</label>
    </ligand>
</feature>
<evidence type="ECO:0000256" key="10">
    <source>
        <dbReference type="ARBA" id="ARBA00022741"/>
    </source>
</evidence>
<organism evidence="20 21">
    <name type="scientific">Rickenella mellea</name>
    <dbReference type="NCBI Taxonomy" id="50990"/>
    <lineage>
        <taxon>Eukaryota</taxon>
        <taxon>Fungi</taxon>
        <taxon>Dikarya</taxon>
        <taxon>Basidiomycota</taxon>
        <taxon>Agaricomycotina</taxon>
        <taxon>Agaricomycetes</taxon>
        <taxon>Hymenochaetales</taxon>
        <taxon>Rickenellaceae</taxon>
        <taxon>Rickenella</taxon>
    </lineage>
</organism>
<comment type="pathway">
    <text evidence="4 17">Cofactor biosynthesis; tetrahydrofolylpolyglutamate biosynthesis.</text>
</comment>
<evidence type="ECO:0000256" key="6">
    <source>
        <dbReference type="ARBA" id="ARBA00022490"/>
    </source>
</evidence>
<comment type="catalytic activity">
    <reaction evidence="16 17">
        <text>(6S)-5,6,7,8-tetrahydrofolyl-(gamma-L-Glu)(n) + L-glutamate + ATP = (6S)-5,6,7,8-tetrahydrofolyl-(gamma-L-Glu)(n+1) + ADP + phosphate + H(+)</text>
        <dbReference type="Rhea" id="RHEA:10580"/>
        <dbReference type="Rhea" id="RHEA-COMP:14738"/>
        <dbReference type="Rhea" id="RHEA-COMP:14740"/>
        <dbReference type="ChEBI" id="CHEBI:15378"/>
        <dbReference type="ChEBI" id="CHEBI:29985"/>
        <dbReference type="ChEBI" id="CHEBI:30616"/>
        <dbReference type="ChEBI" id="CHEBI:43474"/>
        <dbReference type="ChEBI" id="CHEBI:141005"/>
        <dbReference type="ChEBI" id="CHEBI:456216"/>
        <dbReference type="EC" id="6.3.2.17"/>
    </reaction>
</comment>
<evidence type="ECO:0000256" key="5">
    <source>
        <dbReference type="ARBA" id="ARBA00008276"/>
    </source>
</evidence>
<dbReference type="GO" id="GO:0004326">
    <property type="term" value="F:tetrahydrofolylpolyglutamate synthase activity"/>
    <property type="evidence" value="ECO:0007669"/>
    <property type="project" value="UniProtKB-EC"/>
</dbReference>
<evidence type="ECO:0000256" key="16">
    <source>
        <dbReference type="ARBA" id="ARBA00047493"/>
    </source>
</evidence>